<dbReference type="Proteomes" id="UP000831534">
    <property type="component" value="Chromosome"/>
</dbReference>
<dbReference type="AlphaFoldDB" id="A0A8T9MWN6"/>
<dbReference type="Pfam" id="PF09951">
    <property type="entry name" value="Imm33"/>
    <property type="match status" value="1"/>
</dbReference>
<dbReference type="PANTHER" id="PTHR38743:SF2">
    <property type="entry name" value="DUF2185 DOMAIN-CONTAINING PROTEIN"/>
    <property type="match status" value="1"/>
</dbReference>
<feature type="domain" description="Immunity protein Imm33" evidence="1">
    <location>
        <begin position="18"/>
        <end position="87"/>
    </location>
</feature>
<gene>
    <name evidence="2" type="ORF">LVJ77_05500</name>
</gene>
<evidence type="ECO:0000313" key="3">
    <source>
        <dbReference type="Proteomes" id="UP000831534"/>
    </source>
</evidence>
<dbReference type="EMBL" id="CP091521">
    <property type="protein sequence ID" value="UOP05561.2"/>
    <property type="molecule type" value="Genomic_DNA"/>
</dbReference>
<sequence length="106" mass="11644">MNAFAQALSAALDYAVVSRLLDDGAPVGFLYREAPAFEHDSGWRFFRGDESDEFCDNPDNFATVPLQDVLRGHPDTAALMGEAAGAWEWCEDTQGFVAAADWQPQD</sequence>
<name>A0A8T9MWN6_9NEIS</name>
<accession>A0A8T9MWN6</accession>
<keyword evidence="3" id="KW-1185">Reference proteome</keyword>
<proteinExistence type="predicted"/>
<protein>
    <submittedName>
        <fullName evidence="2">DUF2185 domain-containing protein</fullName>
    </submittedName>
</protein>
<evidence type="ECO:0000313" key="2">
    <source>
        <dbReference type="EMBL" id="UOP05561.2"/>
    </source>
</evidence>
<dbReference type="PANTHER" id="PTHR38743">
    <property type="entry name" value="SIMILAR TO GLYOXYLASE I FAMILY PROTEIN"/>
    <property type="match status" value="1"/>
</dbReference>
<reference evidence="2" key="1">
    <citation type="journal article" date="2022" name="Res Sq">
        <title>Evolution of multicellular longitudinally dividing oral cavity symbionts (Neisseriaceae).</title>
        <authorList>
            <person name="Nyongesa S."/>
            <person name="Weber P."/>
            <person name="Bernet E."/>
            <person name="Pullido F."/>
            <person name="Nieckarz M."/>
            <person name="Delaby M."/>
            <person name="Nieves C."/>
            <person name="Viehboeck T."/>
            <person name="Krause N."/>
            <person name="Rivera-Millot A."/>
            <person name="Nakamura A."/>
            <person name="Vischer N."/>
            <person name="VanNieuwenhze M."/>
            <person name="Brun Y."/>
            <person name="Cava F."/>
            <person name="Bulgheresi S."/>
            <person name="Veyrier F."/>
        </authorList>
    </citation>
    <scope>NUCLEOTIDE SEQUENCE</scope>
    <source>
        <strain evidence="2">17694</strain>
    </source>
</reference>
<organism evidence="2 3">
    <name type="scientific">Conchiformibius kuhniae</name>
    <dbReference type="NCBI Taxonomy" id="211502"/>
    <lineage>
        <taxon>Bacteria</taxon>
        <taxon>Pseudomonadati</taxon>
        <taxon>Pseudomonadota</taxon>
        <taxon>Betaproteobacteria</taxon>
        <taxon>Neisseriales</taxon>
        <taxon>Neisseriaceae</taxon>
        <taxon>Conchiformibius</taxon>
    </lineage>
</organism>
<dbReference type="KEGG" id="ckh:LVJ77_05500"/>
<evidence type="ECO:0000259" key="1">
    <source>
        <dbReference type="Pfam" id="PF09951"/>
    </source>
</evidence>
<dbReference type="InterPro" id="IPR018689">
    <property type="entry name" value="Imm33_dom"/>
</dbReference>
<reference evidence="2" key="2">
    <citation type="submission" date="2024-09" db="EMBL/GenBank/DDBJ databases">
        <authorList>
            <person name="Veyrier F.J."/>
        </authorList>
    </citation>
    <scope>NUCLEOTIDE SEQUENCE</scope>
    <source>
        <strain evidence="2">17694</strain>
    </source>
</reference>
<dbReference type="RefSeq" id="WP_027009778.1">
    <property type="nucleotide sequence ID" value="NZ_CP091521.1"/>
</dbReference>